<dbReference type="SUPFAM" id="SSF53098">
    <property type="entry name" value="Ribonuclease H-like"/>
    <property type="match status" value="1"/>
</dbReference>
<dbReference type="Gene3D" id="1.10.10.10">
    <property type="entry name" value="Winged helix-like DNA-binding domain superfamily/Winged helix DNA-binding domain"/>
    <property type="match status" value="1"/>
</dbReference>
<dbReference type="PROSITE" id="PS51702">
    <property type="entry name" value="HTH_MU"/>
    <property type="match status" value="1"/>
</dbReference>
<dbReference type="GO" id="GO:0003677">
    <property type="term" value="F:DNA binding"/>
    <property type="evidence" value="ECO:0007669"/>
    <property type="project" value="InterPro"/>
</dbReference>
<dbReference type="InterPro" id="IPR001584">
    <property type="entry name" value="Integrase_cat-core"/>
</dbReference>
<dbReference type="InterPro" id="IPR015378">
    <property type="entry name" value="Transposase-like_Mu_C"/>
</dbReference>
<organism evidence="3 4">
    <name type="scientific">Jiella pacifica</name>
    <dbReference type="NCBI Taxonomy" id="2696469"/>
    <lineage>
        <taxon>Bacteria</taxon>
        <taxon>Pseudomonadati</taxon>
        <taxon>Pseudomonadota</taxon>
        <taxon>Alphaproteobacteria</taxon>
        <taxon>Hyphomicrobiales</taxon>
        <taxon>Aurantimonadaceae</taxon>
        <taxon>Jiella</taxon>
    </lineage>
</organism>
<evidence type="ECO:0000259" key="2">
    <source>
        <dbReference type="PROSITE" id="PS51702"/>
    </source>
</evidence>
<dbReference type="PANTHER" id="PTHR35004:SF7">
    <property type="entry name" value="INTEGRASE PROTEIN"/>
    <property type="match status" value="1"/>
</dbReference>
<protein>
    <submittedName>
        <fullName evidence="3">DDE-type integrase/transposase/recombinase</fullName>
    </submittedName>
</protein>
<dbReference type="Pfam" id="PF02316">
    <property type="entry name" value="HTH_Tnp_Mu_1"/>
    <property type="match status" value="1"/>
</dbReference>
<dbReference type="Proteomes" id="UP000469011">
    <property type="component" value="Unassembled WGS sequence"/>
</dbReference>
<dbReference type="SUPFAM" id="SSF46955">
    <property type="entry name" value="Putative DNA-binding domain"/>
    <property type="match status" value="1"/>
</dbReference>
<dbReference type="Pfam" id="PF09299">
    <property type="entry name" value="Mu-transpos_C"/>
    <property type="match status" value="1"/>
</dbReference>
<dbReference type="GO" id="GO:0015074">
    <property type="term" value="P:DNA integration"/>
    <property type="evidence" value="ECO:0007669"/>
    <property type="project" value="InterPro"/>
</dbReference>
<dbReference type="InterPro" id="IPR012337">
    <property type="entry name" value="RNaseH-like_sf"/>
</dbReference>
<dbReference type="PANTHER" id="PTHR35004">
    <property type="entry name" value="TRANSPOSASE RV3428C-RELATED"/>
    <property type="match status" value="1"/>
</dbReference>
<dbReference type="InterPro" id="IPR036397">
    <property type="entry name" value="RNaseH_sf"/>
</dbReference>
<dbReference type="RefSeq" id="WP_163462034.1">
    <property type="nucleotide sequence ID" value="NZ_JAAAMG010000004.1"/>
</dbReference>
<evidence type="ECO:0000259" key="1">
    <source>
        <dbReference type="PROSITE" id="PS50994"/>
    </source>
</evidence>
<name>A0A6N9SYZ8_9HYPH</name>
<dbReference type="PROSITE" id="PS50994">
    <property type="entry name" value="INTEGRASE"/>
    <property type="match status" value="1"/>
</dbReference>
<dbReference type="InterPro" id="IPR009061">
    <property type="entry name" value="DNA-bd_dom_put_sf"/>
</dbReference>
<dbReference type="AlphaFoldDB" id="A0A6N9SYZ8"/>
<dbReference type="EMBL" id="JAAAMG010000004">
    <property type="protein sequence ID" value="NDW04041.1"/>
    <property type="molecule type" value="Genomic_DNA"/>
</dbReference>
<dbReference type="InterPro" id="IPR003314">
    <property type="entry name" value="Mu-type_HTH"/>
</dbReference>
<dbReference type="Gene3D" id="3.30.420.10">
    <property type="entry name" value="Ribonuclease H-like superfamily/Ribonuclease H"/>
    <property type="match status" value="1"/>
</dbReference>
<feature type="domain" description="Integrase catalytic" evidence="1">
    <location>
        <begin position="278"/>
        <end position="472"/>
    </location>
</feature>
<keyword evidence="4" id="KW-1185">Reference proteome</keyword>
<dbReference type="InterPro" id="IPR036388">
    <property type="entry name" value="WH-like_DNA-bd_sf"/>
</dbReference>
<evidence type="ECO:0000313" key="3">
    <source>
        <dbReference type="EMBL" id="NDW04041.1"/>
    </source>
</evidence>
<evidence type="ECO:0000313" key="4">
    <source>
        <dbReference type="Proteomes" id="UP000469011"/>
    </source>
</evidence>
<accession>A0A6N9SYZ8</accession>
<feature type="domain" description="HTH Mu-type" evidence="2">
    <location>
        <begin position="3"/>
        <end position="73"/>
    </location>
</feature>
<proteinExistence type="predicted"/>
<comment type="caution">
    <text evidence="3">The sequence shown here is derived from an EMBL/GenBank/DDBJ whole genome shotgun (WGS) entry which is preliminary data.</text>
</comment>
<reference evidence="3 4" key="1">
    <citation type="submission" date="2020-01" db="EMBL/GenBank/DDBJ databases">
        <title>Jiella pacifica sp. nov.</title>
        <authorList>
            <person name="Xue Z."/>
            <person name="Zhu S."/>
            <person name="Chen J."/>
            <person name="Yang J."/>
        </authorList>
    </citation>
    <scope>NUCLEOTIDE SEQUENCE [LARGE SCALE GENOMIC DNA]</scope>
    <source>
        <strain evidence="3 4">40Bstr34</strain>
    </source>
</reference>
<dbReference type="Pfam" id="PF00665">
    <property type="entry name" value="rve"/>
    <property type="match status" value="1"/>
</dbReference>
<gene>
    <name evidence="3" type="ORF">GTK09_06320</name>
</gene>
<sequence>MKEWLTAREIAEEKLPELPSNRTAMIAFAEREGWNDHPLARKRAGRGGGMEYHIRLLPLMAQIYYKRRWLRLGAVDMPPAANDEARPVENAASRREALNRDSRLAVLKLYDGFRQGFTGMEKYALQTFVLSYNSRKLHIPEWLAEAMPEITRDQVRRWSGKKKKGQALGFDRGAARKGTGVLDTANEGAVRIFILGLIAHAPHLSAGEIRRQVRGEFGDTLEAISKGAPKTIPVPPIRTFQHFLKAQKQEHRAELLMITNPDGFRSTMAMSGTGSLSYITEPNQMWQIDASPVDAICTDGRQTVYACIDIATRRAIFYISPTPTAEAVGLLIRRAILAWGVPEEIKCDNGSDFMAVATQRLLAALNITLTPSDPYAPQQKGFVERVIRTFQHRLVATLPGYVGHSVADRKVIENRKSFDKRLGRDDATIFGVTLSGAELQTICDRWAETDYQHSPHSGLGGKTPFQVAASSHHTVRRIEDPRILDILLSPVAGKDGLRTVTKFGVRIEDNFYKDESGTILPGRQVFVRRDPNDVGRILLFDPADGRFLDEAICGEIAGIDMKTRTKAKKELRAEYLREKTAPIIKAARDIAKGPALHERSQQVAMRDMPNVTPLPKPEVTHTTPEIAAALAAAEHGKRKPKAAKPLEGRAAEIHDQIQRDLSADAAPRKATNVVQLDTRETRWRRALAIEASMEAGADIPADDARWLMGYRDDPEYRVMKRMSAEHGSALSF</sequence>